<keyword evidence="6" id="KW-1185">Reference proteome</keyword>
<dbReference type="InterPro" id="IPR009014">
    <property type="entry name" value="Transketo_C/PFOR_II"/>
</dbReference>
<dbReference type="PANTHER" id="PTHR32154">
    <property type="entry name" value="PYRUVATE-FLAVODOXIN OXIDOREDUCTASE-RELATED"/>
    <property type="match status" value="1"/>
</dbReference>
<evidence type="ECO:0000313" key="5">
    <source>
        <dbReference type="EMBL" id="AGB40074.1"/>
    </source>
</evidence>
<gene>
    <name evidence="5" type="ordered locus">Halha_0053</name>
</gene>
<dbReference type="KEGG" id="hhl:Halha_0053"/>
<dbReference type="SUPFAM" id="SSF52922">
    <property type="entry name" value="TK C-terminal domain-like"/>
    <property type="match status" value="1"/>
</dbReference>
<keyword evidence="2" id="KW-0560">Oxidoreductase</keyword>
<dbReference type="STRING" id="748449.Halha_0053"/>
<dbReference type="FunFam" id="3.40.50.920:FF:000010">
    <property type="entry name" value="Pyruvate ferredoxin oxidoreductase, alpha subunit"/>
    <property type="match status" value="1"/>
</dbReference>
<dbReference type="Gene3D" id="3.40.50.970">
    <property type="match status" value="1"/>
</dbReference>
<dbReference type="PATRIC" id="fig|748449.3.peg.36"/>
<reference evidence="6" key="1">
    <citation type="submission" date="2012-02" db="EMBL/GenBank/DDBJ databases">
        <title>The complete genome of Halobacteroides halobius DSM 5150.</title>
        <authorList>
            <person name="Lucas S."/>
            <person name="Copeland A."/>
            <person name="Lapidus A."/>
            <person name="Glavina del Rio T."/>
            <person name="Dalin E."/>
            <person name="Tice H."/>
            <person name="Bruce D."/>
            <person name="Goodwin L."/>
            <person name="Pitluck S."/>
            <person name="Peters L."/>
            <person name="Mikhailova N."/>
            <person name="Gu W."/>
            <person name="Kyrpides N."/>
            <person name="Mavromatis K."/>
            <person name="Ivanova N."/>
            <person name="Brettin T."/>
            <person name="Detter J.C."/>
            <person name="Han C."/>
            <person name="Larimer F."/>
            <person name="Land M."/>
            <person name="Hauser L."/>
            <person name="Markowitz V."/>
            <person name="Cheng J.-F."/>
            <person name="Hugenholtz P."/>
            <person name="Woyke T."/>
            <person name="Wu D."/>
            <person name="Tindall B."/>
            <person name="Pomrenke H."/>
            <person name="Brambilla E."/>
            <person name="Klenk H.-P."/>
            <person name="Eisen J.A."/>
        </authorList>
    </citation>
    <scope>NUCLEOTIDE SEQUENCE [LARGE SCALE GENOMIC DNA]</scope>
    <source>
        <strain evidence="6">ATCC 35273 / DSM 5150 / MD-1</strain>
    </source>
</reference>
<dbReference type="Proteomes" id="UP000010880">
    <property type="component" value="Chromosome"/>
</dbReference>
<organism evidence="5 6">
    <name type="scientific">Halobacteroides halobius (strain ATCC 35273 / DSM 5150 / MD-1)</name>
    <dbReference type="NCBI Taxonomy" id="748449"/>
    <lineage>
        <taxon>Bacteria</taxon>
        <taxon>Bacillati</taxon>
        <taxon>Bacillota</taxon>
        <taxon>Clostridia</taxon>
        <taxon>Halanaerobiales</taxon>
        <taxon>Halobacteroidaceae</taxon>
        <taxon>Halobacteroides</taxon>
    </lineage>
</organism>
<dbReference type="eggNOG" id="COG0674">
    <property type="taxonomic scope" value="Bacteria"/>
</dbReference>
<dbReference type="InterPro" id="IPR002880">
    <property type="entry name" value="Pyrv_Fd/Flavodoxin_OxRdtase_N"/>
</dbReference>
<dbReference type="PANTHER" id="PTHR32154:SF0">
    <property type="entry name" value="PYRUVATE-FLAVODOXIN OXIDOREDUCTASE-RELATED"/>
    <property type="match status" value="1"/>
</dbReference>
<evidence type="ECO:0000256" key="1">
    <source>
        <dbReference type="ARBA" id="ARBA00009032"/>
    </source>
</evidence>
<dbReference type="GO" id="GO:0006979">
    <property type="term" value="P:response to oxidative stress"/>
    <property type="evidence" value="ECO:0007669"/>
    <property type="project" value="TreeGrafter"/>
</dbReference>
<sequence length="393" mass="42635">MSNKVALTGNEIVAQAMRQINPDAVCAYPITPQTAIVQMFSQFVADGEVDTEFVTVESEHSAMSATVGASAAGARAMTATAANGLALMWEIVYIAASTRLPIVMPVVNRALSGPINIHCDHSDAMGARDSGWIQFYAENAQEAYDNTIQAIRVSETEDVMLPAMVNMDGFIISHAVEDTEILADDDVQDFIGDYNPEHTLLDSDNPITVGPLDLQDFYFEHKMQQVDAVANVKEAVLDVAKDYAELTGREYGLFEEYKLEDAEIAVVALGSTAGTAKAAVNNLREQGVKAGLLKIRLYRPFPAEEIAEVLEGLKAVAVMDRAETFSTTGGPVFADIRSALYDAKADVEAVNYVYGLGGRDIKVGEIETVYKKLQEIVKTGQVESRINHLGVRE</sequence>
<dbReference type="Gene3D" id="3.40.50.920">
    <property type="match status" value="1"/>
</dbReference>
<dbReference type="InterPro" id="IPR029061">
    <property type="entry name" value="THDP-binding"/>
</dbReference>
<protein>
    <submittedName>
        <fullName evidence="5">2-oxoacid:ferredoxin oxidoreductase, alpha subunit</fullName>
    </submittedName>
</protein>
<dbReference type="HOGENOM" id="CLU_002569_5_0_9"/>
<evidence type="ECO:0000259" key="3">
    <source>
        <dbReference type="Pfam" id="PF01855"/>
    </source>
</evidence>
<dbReference type="GO" id="GO:0016903">
    <property type="term" value="F:oxidoreductase activity, acting on the aldehyde or oxo group of donors"/>
    <property type="evidence" value="ECO:0007669"/>
    <property type="project" value="UniProtKB-ARBA"/>
</dbReference>
<dbReference type="AlphaFoldDB" id="L0K6S8"/>
<dbReference type="EMBL" id="CP003359">
    <property type="protein sequence ID" value="AGB40074.1"/>
    <property type="molecule type" value="Genomic_DNA"/>
</dbReference>
<name>L0K6S8_HALHC</name>
<dbReference type="CDD" id="cd07034">
    <property type="entry name" value="TPP_PYR_PFOR_IOR-alpha_like"/>
    <property type="match status" value="1"/>
</dbReference>
<proteinExistence type="inferred from homology"/>
<feature type="domain" description="Pyruvate:ferredoxin oxidoreductase core" evidence="4">
    <location>
        <begin position="262"/>
        <end position="366"/>
    </location>
</feature>
<dbReference type="Pfam" id="PF01855">
    <property type="entry name" value="POR_N"/>
    <property type="match status" value="1"/>
</dbReference>
<dbReference type="InterPro" id="IPR033412">
    <property type="entry name" value="PFOR_II"/>
</dbReference>
<dbReference type="FunFam" id="3.40.50.970:FF:000012">
    <property type="entry name" value="Pyruvate:ferredoxin (Flavodoxin) oxidoreductase"/>
    <property type="match status" value="1"/>
</dbReference>
<feature type="domain" description="Pyruvate flavodoxin/ferredoxin oxidoreductase pyrimidine binding" evidence="3">
    <location>
        <begin position="16"/>
        <end position="239"/>
    </location>
</feature>
<accession>L0K6S8</accession>
<evidence type="ECO:0000259" key="4">
    <source>
        <dbReference type="Pfam" id="PF17147"/>
    </source>
</evidence>
<evidence type="ECO:0000313" key="6">
    <source>
        <dbReference type="Proteomes" id="UP000010880"/>
    </source>
</evidence>
<dbReference type="OrthoDB" id="9794954at2"/>
<evidence type="ECO:0000256" key="2">
    <source>
        <dbReference type="ARBA" id="ARBA00023002"/>
    </source>
</evidence>
<dbReference type="InterPro" id="IPR050722">
    <property type="entry name" value="Pyruvate:ferred/Flavod_OxRd"/>
</dbReference>
<dbReference type="GO" id="GO:0019752">
    <property type="term" value="P:carboxylic acid metabolic process"/>
    <property type="evidence" value="ECO:0007669"/>
    <property type="project" value="UniProtKB-ARBA"/>
</dbReference>
<dbReference type="Pfam" id="PF17147">
    <property type="entry name" value="PFOR_II"/>
    <property type="match status" value="1"/>
</dbReference>
<dbReference type="SUPFAM" id="SSF52518">
    <property type="entry name" value="Thiamin diphosphate-binding fold (THDP-binding)"/>
    <property type="match status" value="1"/>
</dbReference>
<dbReference type="RefSeq" id="WP_015325802.1">
    <property type="nucleotide sequence ID" value="NC_019978.1"/>
</dbReference>
<comment type="similarity">
    <text evidence="1">Belongs to the pyruvate:ferredoxin/flavodoxin oxidoreductase family.</text>
</comment>